<organism evidence="1 2">
    <name type="scientific">Rhodobacter calidifons</name>
    <dbReference type="NCBI Taxonomy" id="2715277"/>
    <lineage>
        <taxon>Bacteria</taxon>
        <taxon>Pseudomonadati</taxon>
        <taxon>Pseudomonadota</taxon>
        <taxon>Alphaproteobacteria</taxon>
        <taxon>Rhodobacterales</taxon>
        <taxon>Rhodobacter group</taxon>
        <taxon>Rhodobacter</taxon>
    </lineage>
</organism>
<dbReference type="InterPro" id="IPR036866">
    <property type="entry name" value="RibonucZ/Hydroxyglut_hydro"/>
</dbReference>
<dbReference type="Proteomes" id="UP001515660">
    <property type="component" value="Unassembled WGS sequence"/>
</dbReference>
<accession>A0ABX0GA82</accession>
<evidence type="ECO:0000313" key="1">
    <source>
        <dbReference type="EMBL" id="NHB77819.1"/>
    </source>
</evidence>
<protein>
    <submittedName>
        <fullName evidence="1">Uncharacterized protein</fullName>
    </submittedName>
</protein>
<sequence>MYWAMRARLDDSDQKGLARQDEMRLLLCLDDGPNGRASHRDSTVVEEMTHGIHIGVGWTREDFILVHNKGDQTQAMPKPIIPSLQVKMRGGDLPSFNE</sequence>
<comment type="caution">
    <text evidence="1">The sequence shown here is derived from an EMBL/GenBank/DDBJ whole genome shotgun (WGS) entry which is preliminary data.</text>
</comment>
<keyword evidence="2" id="KW-1185">Reference proteome</keyword>
<gene>
    <name evidence="1" type="ORF">G8O29_13935</name>
</gene>
<dbReference type="Gene3D" id="3.60.15.10">
    <property type="entry name" value="Ribonuclease Z/Hydroxyacylglutathione hydrolase-like"/>
    <property type="match status" value="1"/>
</dbReference>
<reference evidence="1 2" key="1">
    <citation type="journal article" date="2022" name="Microorganisms">
        <title>Genome Sequence and Characterization of a Xanthorhodopsin-Containing, Aerobic Anoxygenic Phototrophic Rhodobacter Species, Isolated from Mesophilic Conditions at Yellowstone National Park.</title>
        <authorList>
            <person name="Kyndt J.A."/>
            <person name="Robertson S."/>
            <person name="Shoffstall I.B."/>
            <person name="Ramaley R.F."/>
            <person name="Meyer T.E."/>
        </authorList>
    </citation>
    <scope>NUCLEOTIDE SEQUENCE [LARGE SCALE GENOMIC DNA]</scope>
    <source>
        <strain evidence="1 2">M37P</strain>
    </source>
</reference>
<evidence type="ECO:0000313" key="2">
    <source>
        <dbReference type="Proteomes" id="UP001515660"/>
    </source>
</evidence>
<name>A0ABX0GA82_9RHOB</name>
<proteinExistence type="predicted"/>
<dbReference type="EMBL" id="JAANHS010000011">
    <property type="protein sequence ID" value="NHB77819.1"/>
    <property type="molecule type" value="Genomic_DNA"/>
</dbReference>